<sequence>MVDSTAYKRYVGTTNLYLTIDQRNQRSFLQRNLNHILDNHQKELKSHKSLRAADRRLPMPSRETLPGMSDDNDATWKAPTGKVLNDLVKDGPPVLRIALRGMRPEGSEPTSAQEHPHPKSRSSSPDWLPDRGIRRIKCNIEVKIIEDEAQSPDKDPKIVHQDAQRATLICTKDAKGTTRIAFDIAHPFYVKIEKFMESESRRNLVTSTIQEVAGLSTRWQTPQAETNPQGEDTKRGLRTRS</sequence>
<protein>
    <submittedName>
        <fullName evidence="1">Uncharacterized protein</fullName>
    </submittedName>
</protein>
<reference evidence="1" key="1">
    <citation type="submission" date="2024-02" db="EMBL/GenBank/DDBJ databases">
        <title>Metagenome Assembled Genome of Zalaria obscura JY119.</title>
        <authorList>
            <person name="Vighnesh L."/>
            <person name="Jagadeeshwari U."/>
            <person name="Venkata Ramana C."/>
            <person name="Sasikala C."/>
        </authorList>
    </citation>
    <scope>NUCLEOTIDE SEQUENCE</scope>
    <source>
        <strain evidence="1">JY119</strain>
    </source>
</reference>
<gene>
    <name evidence="1" type="ORF">M8818_006132</name>
</gene>
<proteinExistence type="predicted"/>
<organism evidence="1 2">
    <name type="scientific">Zalaria obscura</name>
    <dbReference type="NCBI Taxonomy" id="2024903"/>
    <lineage>
        <taxon>Eukaryota</taxon>
        <taxon>Fungi</taxon>
        <taxon>Dikarya</taxon>
        <taxon>Ascomycota</taxon>
        <taxon>Pezizomycotina</taxon>
        <taxon>Dothideomycetes</taxon>
        <taxon>Dothideomycetidae</taxon>
        <taxon>Dothideales</taxon>
        <taxon>Zalariaceae</taxon>
        <taxon>Zalaria</taxon>
    </lineage>
</organism>
<name>A0ACC3S8U4_9PEZI</name>
<keyword evidence="2" id="KW-1185">Reference proteome</keyword>
<dbReference type="EMBL" id="JAMKPW020000038">
    <property type="protein sequence ID" value="KAK8200816.1"/>
    <property type="molecule type" value="Genomic_DNA"/>
</dbReference>
<accession>A0ACC3S8U4</accession>
<comment type="caution">
    <text evidence="1">The sequence shown here is derived from an EMBL/GenBank/DDBJ whole genome shotgun (WGS) entry which is preliminary data.</text>
</comment>
<dbReference type="Proteomes" id="UP001320706">
    <property type="component" value="Unassembled WGS sequence"/>
</dbReference>
<evidence type="ECO:0000313" key="2">
    <source>
        <dbReference type="Proteomes" id="UP001320706"/>
    </source>
</evidence>
<evidence type="ECO:0000313" key="1">
    <source>
        <dbReference type="EMBL" id="KAK8200816.1"/>
    </source>
</evidence>